<keyword evidence="4" id="KW-0489">Methyltransferase</keyword>
<dbReference type="InterPro" id="IPR001214">
    <property type="entry name" value="SET_dom"/>
</dbReference>
<dbReference type="InterPro" id="IPR050777">
    <property type="entry name" value="SET2_Histone-Lys_MeTrsfase"/>
</dbReference>
<dbReference type="PANTHER" id="PTHR22884">
    <property type="entry name" value="SET DOMAIN PROTEINS"/>
    <property type="match status" value="1"/>
</dbReference>
<feature type="compositionally biased region" description="Polar residues" evidence="8">
    <location>
        <begin position="276"/>
        <end position="307"/>
    </location>
</feature>
<comment type="subcellular location">
    <subcellularLocation>
        <location evidence="2">Chromosome</location>
    </subcellularLocation>
    <subcellularLocation>
        <location evidence="1">Nucleus</location>
    </subcellularLocation>
</comment>
<dbReference type="EMBL" id="PDXD01000068">
    <property type="protein sequence ID" value="RYN65008.1"/>
    <property type="molecule type" value="Genomic_DNA"/>
</dbReference>
<evidence type="ECO:0000259" key="10">
    <source>
        <dbReference type="PROSITE" id="PS51215"/>
    </source>
</evidence>
<evidence type="ECO:0000256" key="3">
    <source>
        <dbReference type="ARBA" id="ARBA00022454"/>
    </source>
</evidence>
<feature type="compositionally biased region" description="Acidic residues" evidence="8">
    <location>
        <begin position="245"/>
        <end position="254"/>
    </location>
</feature>
<evidence type="ECO:0000256" key="2">
    <source>
        <dbReference type="ARBA" id="ARBA00004286"/>
    </source>
</evidence>
<comment type="caution">
    <text evidence="11">The sequence shown here is derived from an EMBL/GenBank/DDBJ whole genome shotgun (WGS) entry which is preliminary data.</text>
</comment>
<evidence type="ECO:0000259" key="9">
    <source>
        <dbReference type="PROSITE" id="PS50280"/>
    </source>
</evidence>
<keyword evidence="7" id="KW-0539">Nucleus</keyword>
<dbReference type="GO" id="GO:0005694">
    <property type="term" value="C:chromosome"/>
    <property type="evidence" value="ECO:0007669"/>
    <property type="project" value="UniProtKB-SubCell"/>
</dbReference>
<dbReference type="Proteomes" id="UP000291422">
    <property type="component" value="Unassembled WGS sequence"/>
</dbReference>
<gene>
    <name evidence="11" type="ORF">AA0117_g12268</name>
</gene>
<evidence type="ECO:0000256" key="6">
    <source>
        <dbReference type="ARBA" id="ARBA00022691"/>
    </source>
</evidence>
<dbReference type="InterPro" id="IPR046341">
    <property type="entry name" value="SET_dom_sf"/>
</dbReference>
<feature type="domain" description="AWS" evidence="10">
    <location>
        <begin position="350"/>
        <end position="397"/>
    </location>
</feature>
<evidence type="ECO:0008006" key="13">
    <source>
        <dbReference type="Google" id="ProtNLM"/>
    </source>
</evidence>
<dbReference type="InterPro" id="IPR006560">
    <property type="entry name" value="AWS_dom"/>
</dbReference>
<accession>A0A4Q4MZK6</accession>
<evidence type="ECO:0000313" key="12">
    <source>
        <dbReference type="Proteomes" id="UP000291422"/>
    </source>
</evidence>
<evidence type="ECO:0000256" key="1">
    <source>
        <dbReference type="ARBA" id="ARBA00004123"/>
    </source>
</evidence>
<feature type="region of interest" description="Disordered" evidence="8">
    <location>
        <begin position="243"/>
        <end position="351"/>
    </location>
</feature>
<feature type="domain" description="SET" evidence="9">
    <location>
        <begin position="402"/>
        <end position="511"/>
    </location>
</feature>
<dbReference type="Gene3D" id="2.170.270.10">
    <property type="entry name" value="SET domain"/>
    <property type="match status" value="1"/>
</dbReference>
<dbReference type="SUPFAM" id="SSF82199">
    <property type="entry name" value="SET domain"/>
    <property type="match status" value="1"/>
</dbReference>
<keyword evidence="3" id="KW-0158">Chromosome</keyword>
<dbReference type="GO" id="GO:0005634">
    <property type="term" value="C:nucleus"/>
    <property type="evidence" value="ECO:0007669"/>
    <property type="project" value="UniProtKB-SubCell"/>
</dbReference>
<organism evidence="11 12">
    <name type="scientific">Alternaria alternata</name>
    <name type="common">Alternaria rot fungus</name>
    <name type="synonym">Torula alternata</name>
    <dbReference type="NCBI Taxonomy" id="5599"/>
    <lineage>
        <taxon>Eukaryota</taxon>
        <taxon>Fungi</taxon>
        <taxon>Dikarya</taxon>
        <taxon>Ascomycota</taxon>
        <taxon>Pezizomycotina</taxon>
        <taxon>Dothideomycetes</taxon>
        <taxon>Pleosporomycetidae</taxon>
        <taxon>Pleosporales</taxon>
        <taxon>Pleosporineae</taxon>
        <taxon>Pleosporaceae</taxon>
        <taxon>Alternaria</taxon>
        <taxon>Alternaria sect. Alternaria</taxon>
        <taxon>Alternaria alternata complex</taxon>
    </lineage>
</organism>
<dbReference type="GO" id="GO:0032259">
    <property type="term" value="P:methylation"/>
    <property type="evidence" value="ECO:0007669"/>
    <property type="project" value="UniProtKB-KW"/>
</dbReference>
<keyword evidence="6" id="KW-0949">S-adenosyl-L-methionine</keyword>
<evidence type="ECO:0000256" key="4">
    <source>
        <dbReference type="ARBA" id="ARBA00022603"/>
    </source>
</evidence>
<evidence type="ECO:0000256" key="5">
    <source>
        <dbReference type="ARBA" id="ARBA00022679"/>
    </source>
</evidence>
<name>A0A4Q4MZK6_ALTAL</name>
<dbReference type="PROSITE" id="PS50280">
    <property type="entry name" value="SET"/>
    <property type="match status" value="1"/>
</dbReference>
<reference evidence="12" key="1">
    <citation type="journal article" date="2019" name="bioRxiv">
        <title>Genomics, evolutionary history and diagnostics of the Alternaria alternata species group including apple and Asian pear pathotypes.</title>
        <authorList>
            <person name="Armitage A.D."/>
            <person name="Cockerton H.M."/>
            <person name="Sreenivasaprasad S."/>
            <person name="Woodhall J.W."/>
            <person name="Lane C.R."/>
            <person name="Harrison R.J."/>
            <person name="Clarkson J.P."/>
        </authorList>
    </citation>
    <scope>NUCLEOTIDE SEQUENCE [LARGE SCALE GENOMIC DNA]</scope>
    <source>
        <strain evidence="12">FERA 1177</strain>
    </source>
</reference>
<proteinExistence type="predicted"/>
<dbReference type="PROSITE" id="PS51215">
    <property type="entry name" value="AWS"/>
    <property type="match status" value="1"/>
</dbReference>
<dbReference type="GO" id="GO:0042054">
    <property type="term" value="F:histone methyltransferase activity"/>
    <property type="evidence" value="ECO:0007669"/>
    <property type="project" value="InterPro"/>
</dbReference>
<evidence type="ECO:0000256" key="7">
    <source>
        <dbReference type="ARBA" id="ARBA00023242"/>
    </source>
</evidence>
<protein>
    <recommendedName>
        <fullName evidence="13">SET domain-containing protein</fullName>
    </recommendedName>
</protein>
<dbReference type="SMART" id="SM00317">
    <property type="entry name" value="SET"/>
    <property type="match status" value="1"/>
</dbReference>
<sequence length="539" mass="60022">MTADGRPNFAIEMADKISLLLQKSRQMMLDLKSSLPDLQDQNNNKIMTDAAHEGLAAIKDRFDEMCNHLEKLLDFYGSAIKSLCQTITTVASPYLGEDSIQQRCTKMKEEWRNIRSNKGYSSLEEYDFTWDVEAAVYRLIEPAPAPVGYLSTTALELLHCYGGFSSYVAPFTESDPRVYVQCVGSVFLSTLRWLLCKPWDTQQQTPNRGSGESDHTKSPVQKCLQTVFVHPCKEGNGYNDPICLSDDDDKEESTESSIQKANDHLDPEAGQAGRSGPSQAQAGTSHSVHAATASTRETEPSPLNQGGPSRPHLNKRPSSLGQRSKRSRRPSGAEMAEERHLRPRRTGSKPYNDRCSCHARADSKCATESSCSFRALQTECSSACGSECKNQRISRGEFTDPESLVVRSTGEKGNGLFTVQDITRDQLVIEYTGDRLPLGSQLADNEDKRYLFQCGDILINGNRQGNESRYLNHSCQPNLESQLWTVNGEKRVVFVSTKDIEKGTELTFSYNRAGEEKCSCQAKKCSGSLRGWQAAEKRR</sequence>
<evidence type="ECO:0000256" key="8">
    <source>
        <dbReference type="SAM" id="MobiDB-lite"/>
    </source>
</evidence>
<evidence type="ECO:0000313" key="11">
    <source>
        <dbReference type="EMBL" id="RYN65008.1"/>
    </source>
</evidence>
<dbReference type="VEuPathDB" id="FungiDB:CC77DRAFT_268428"/>
<dbReference type="AlphaFoldDB" id="A0A4Q4MZK6"/>
<dbReference type="SMART" id="SM00570">
    <property type="entry name" value="AWS"/>
    <property type="match status" value="1"/>
</dbReference>
<keyword evidence="5" id="KW-0808">Transferase</keyword>
<dbReference type="Pfam" id="PF00856">
    <property type="entry name" value="SET"/>
    <property type="match status" value="1"/>
</dbReference>